<dbReference type="RefSeq" id="WP_009145415.1">
    <property type="nucleotide sequence ID" value="NZ_GL830883.1"/>
</dbReference>
<accession>E8LDX2</accession>
<organism evidence="3 4">
    <name type="scientific">Phascolarctobacterium succinatutens YIT 12067</name>
    <dbReference type="NCBI Taxonomy" id="626939"/>
    <lineage>
        <taxon>Bacteria</taxon>
        <taxon>Bacillati</taxon>
        <taxon>Bacillota</taxon>
        <taxon>Negativicutes</taxon>
        <taxon>Acidaminococcales</taxon>
        <taxon>Acidaminococcaceae</taxon>
        <taxon>Phascolarctobacterium</taxon>
    </lineage>
</organism>
<protein>
    <submittedName>
        <fullName evidence="3">Ser/Thr phosphatase family protein</fullName>
    </submittedName>
</protein>
<dbReference type="PANTHER" id="PTHR31302">
    <property type="entry name" value="TRANSMEMBRANE PROTEIN WITH METALLOPHOSPHOESTERASE DOMAIN-RELATED"/>
    <property type="match status" value="1"/>
</dbReference>
<feature type="domain" description="Calcineurin-like phosphoesterase" evidence="2">
    <location>
        <begin position="147"/>
        <end position="306"/>
    </location>
</feature>
<evidence type="ECO:0000313" key="4">
    <source>
        <dbReference type="Proteomes" id="UP000004923"/>
    </source>
</evidence>
<dbReference type="Pfam" id="PF00149">
    <property type="entry name" value="Metallophos"/>
    <property type="match status" value="1"/>
</dbReference>
<evidence type="ECO:0000313" key="3">
    <source>
        <dbReference type="EMBL" id="EFY04963.1"/>
    </source>
</evidence>
<dbReference type="SUPFAM" id="SSF56300">
    <property type="entry name" value="Metallo-dependent phosphatases"/>
    <property type="match status" value="1"/>
</dbReference>
<evidence type="ECO:0000256" key="1">
    <source>
        <dbReference type="SAM" id="Phobius"/>
    </source>
</evidence>
<dbReference type="EMBL" id="AEVN01000043">
    <property type="protein sequence ID" value="EFY04963.1"/>
    <property type="molecule type" value="Genomic_DNA"/>
</dbReference>
<sequence>MNNMRIFLFVGTIDALMSIIGYMYYRHYLPFGRTLTFGLIYLLMALGTAISVILPQGTPHFLLKLTAWIEGLWIAFCYYTLLLAIIHLLCLLFSKLGGWQLPSAKISIIGLAFICCFITWGSWRAFHPTVRTEALVTEKLPQNAHYKIVFLTDLHMGRILGHDYAERLAARINEQKPDFVVVSGDMLDERIFYVEEEDTLSALAQIKAPVYMAFGNHDYLDEPLRWQQMLTDKGFYILRNTDTIIDNKIKITGIDDYSKNRTNNQLINLSSQNEDYYSILLDHQPRRMDAAAAAGYDLYLAGHTHTGQLFPNRLVTKKMYKLDYGRTNFGNLTAITNNGYGFWGPPVRTEIAPEMVVLELRGK</sequence>
<dbReference type="InterPro" id="IPR051158">
    <property type="entry name" value="Metallophosphoesterase_sf"/>
</dbReference>
<evidence type="ECO:0000259" key="2">
    <source>
        <dbReference type="Pfam" id="PF00149"/>
    </source>
</evidence>
<keyword evidence="1" id="KW-0812">Transmembrane</keyword>
<keyword evidence="1" id="KW-0472">Membrane</keyword>
<keyword evidence="1" id="KW-1133">Transmembrane helix</keyword>
<dbReference type="Proteomes" id="UP000004923">
    <property type="component" value="Unassembled WGS sequence"/>
</dbReference>
<keyword evidence="4" id="KW-1185">Reference proteome</keyword>
<feature type="transmembrane region" description="Helical" evidence="1">
    <location>
        <begin position="6"/>
        <end position="25"/>
    </location>
</feature>
<feature type="transmembrane region" description="Helical" evidence="1">
    <location>
        <begin position="34"/>
        <end position="53"/>
    </location>
</feature>
<feature type="transmembrane region" description="Helical" evidence="1">
    <location>
        <begin position="73"/>
        <end position="94"/>
    </location>
</feature>
<name>E8LDX2_9FIRM</name>
<dbReference type="AlphaFoldDB" id="E8LDX2"/>
<gene>
    <name evidence="3" type="ORF">HMPREF9443_01049</name>
</gene>
<dbReference type="HOGENOM" id="CLU_025443_0_0_9"/>
<dbReference type="InterPro" id="IPR029052">
    <property type="entry name" value="Metallo-depent_PP-like"/>
</dbReference>
<dbReference type="Gene3D" id="3.60.21.10">
    <property type="match status" value="1"/>
</dbReference>
<proteinExistence type="predicted"/>
<feature type="transmembrane region" description="Helical" evidence="1">
    <location>
        <begin position="106"/>
        <end position="123"/>
    </location>
</feature>
<dbReference type="GO" id="GO:0016787">
    <property type="term" value="F:hydrolase activity"/>
    <property type="evidence" value="ECO:0007669"/>
    <property type="project" value="InterPro"/>
</dbReference>
<dbReference type="GeneID" id="78525002"/>
<dbReference type="InterPro" id="IPR004843">
    <property type="entry name" value="Calcineurin-like_PHP"/>
</dbReference>
<reference evidence="3 4" key="1">
    <citation type="submission" date="2011-01" db="EMBL/GenBank/DDBJ databases">
        <authorList>
            <person name="Weinstock G."/>
            <person name="Sodergren E."/>
            <person name="Clifton S."/>
            <person name="Fulton L."/>
            <person name="Fulton B."/>
            <person name="Courtney L."/>
            <person name="Fronick C."/>
            <person name="Harrison M."/>
            <person name="Strong C."/>
            <person name="Farmer C."/>
            <person name="Delahaunty K."/>
            <person name="Markovic C."/>
            <person name="Hall O."/>
            <person name="Minx P."/>
            <person name="Tomlinson C."/>
            <person name="Mitreva M."/>
            <person name="Hou S."/>
            <person name="Chen J."/>
            <person name="Wollam A."/>
            <person name="Pepin K.H."/>
            <person name="Johnson M."/>
            <person name="Bhonagiri V."/>
            <person name="Zhang X."/>
            <person name="Suruliraj S."/>
            <person name="Warren W."/>
            <person name="Chinwalla A."/>
            <person name="Mardis E.R."/>
            <person name="Wilson R.K."/>
        </authorList>
    </citation>
    <scope>NUCLEOTIDE SEQUENCE [LARGE SCALE GENOMIC DNA]</scope>
    <source>
        <strain evidence="3 4">YIT 12067</strain>
    </source>
</reference>
<dbReference type="PANTHER" id="PTHR31302:SF0">
    <property type="entry name" value="TRANSMEMBRANE PROTEIN WITH METALLOPHOSPHOESTERASE DOMAIN"/>
    <property type="match status" value="1"/>
</dbReference>
<comment type="caution">
    <text evidence="3">The sequence shown here is derived from an EMBL/GenBank/DDBJ whole genome shotgun (WGS) entry which is preliminary data.</text>
</comment>
<dbReference type="eggNOG" id="COG1408">
    <property type="taxonomic scope" value="Bacteria"/>
</dbReference>
<dbReference type="OrthoDB" id="9780884at2"/>